<keyword evidence="5" id="KW-1185">Reference proteome</keyword>
<dbReference type="InterPro" id="IPR058245">
    <property type="entry name" value="NreC/VraR/RcsB-like_REC"/>
</dbReference>
<dbReference type="InterPro" id="IPR001789">
    <property type="entry name" value="Sig_transdc_resp-reg_receiver"/>
</dbReference>
<dbReference type="SMART" id="SM00448">
    <property type="entry name" value="REC"/>
    <property type="match status" value="1"/>
</dbReference>
<dbReference type="SUPFAM" id="SSF52172">
    <property type="entry name" value="CheY-like"/>
    <property type="match status" value="1"/>
</dbReference>
<dbReference type="AlphaFoldDB" id="A0A7C9UW80"/>
<dbReference type="PANTHER" id="PTHR44591:SF3">
    <property type="entry name" value="RESPONSE REGULATORY DOMAIN-CONTAINING PROTEIN"/>
    <property type="match status" value="1"/>
</dbReference>
<dbReference type="RefSeq" id="WP_163681581.1">
    <property type="nucleotide sequence ID" value="NZ_JAAIYP010000040.1"/>
</dbReference>
<dbReference type="InterPro" id="IPR050595">
    <property type="entry name" value="Bact_response_regulator"/>
</dbReference>
<dbReference type="InterPro" id="IPR011006">
    <property type="entry name" value="CheY-like_superfamily"/>
</dbReference>
<name>A0A7C9UW80_9PROT</name>
<evidence type="ECO:0000259" key="3">
    <source>
        <dbReference type="PROSITE" id="PS50110"/>
    </source>
</evidence>
<accession>A0A7C9UW80</accession>
<gene>
    <name evidence="4" type="ORF">G4223_15340</name>
</gene>
<dbReference type="PANTHER" id="PTHR44591">
    <property type="entry name" value="STRESS RESPONSE REGULATOR PROTEIN 1"/>
    <property type="match status" value="1"/>
</dbReference>
<evidence type="ECO:0000313" key="4">
    <source>
        <dbReference type="EMBL" id="NFV81486.1"/>
    </source>
</evidence>
<dbReference type="EMBL" id="JAAIYP010000040">
    <property type="protein sequence ID" value="NFV81486.1"/>
    <property type="molecule type" value="Genomic_DNA"/>
</dbReference>
<comment type="caution">
    <text evidence="4">The sequence shown here is derived from an EMBL/GenBank/DDBJ whole genome shotgun (WGS) entry which is preliminary data.</text>
</comment>
<proteinExistence type="predicted"/>
<evidence type="ECO:0000313" key="5">
    <source>
        <dbReference type="Proteomes" id="UP000480684"/>
    </source>
</evidence>
<sequence length="241" mass="27367">MILERRVIVFPRADLLDAMRRFGEHNDKRLPDTPPDNLTFEPSQDVALSIAFPAANRHTLPTRVTFSCEEVGQALTQYCRDHKVPLPRAANKMVEKYKDGAALTMQVGEAGLQVMVVDDQEMVRAIIRKSLTKTQIAKFHEARNGREALHMLHQADVDPDVILCDLHMETMDGAEFLRQLRADHSNRSCRKPVLILTAEKNEQVLEAVRQHGASKILAKPIAPDELIRQIMLARGYFELNR</sequence>
<protein>
    <submittedName>
        <fullName evidence="4">Response regulator</fullName>
    </submittedName>
</protein>
<evidence type="ECO:0000256" key="1">
    <source>
        <dbReference type="ARBA" id="ARBA00022553"/>
    </source>
</evidence>
<dbReference type="PROSITE" id="PS50110">
    <property type="entry name" value="RESPONSE_REGULATORY"/>
    <property type="match status" value="1"/>
</dbReference>
<dbReference type="GO" id="GO:0000160">
    <property type="term" value="P:phosphorelay signal transduction system"/>
    <property type="evidence" value="ECO:0007669"/>
    <property type="project" value="InterPro"/>
</dbReference>
<feature type="domain" description="Response regulatory" evidence="3">
    <location>
        <begin position="113"/>
        <end position="234"/>
    </location>
</feature>
<dbReference type="Proteomes" id="UP000480684">
    <property type="component" value="Unassembled WGS sequence"/>
</dbReference>
<dbReference type="CDD" id="cd17535">
    <property type="entry name" value="REC_NarL-like"/>
    <property type="match status" value="1"/>
</dbReference>
<evidence type="ECO:0000256" key="2">
    <source>
        <dbReference type="PROSITE-ProRule" id="PRU00169"/>
    </source>
</evidence>
<feature type="modified residue" description="4-aspartylphosphate" evidence="2">
    <location>
        <position position="165"/>
    </location>
</feature>
<organism evidence="4 5">
    <name type="scientific">Magnetospirillum aberrantis SpK</name>
    <dbReference type="NCBI Taxonomy" id="908842"/>
    <lineage>
        <taxon>Bacteria</taxon>
        <taxon>Pseudomonadati</taxon>
        <taxon>Pseudomonadota</taxon>
        <taxon>Alphaproteobacteria</taxon>
        <taxon>Rhodospirillales</taxon>
        <taxon>Rhodospirillaceae</taxon>
        <taxon>Magnetospirillum</taxon>
    </lineage>
</organism>
<reference evidence="4 5" key="1">
    <citation type="submission" date="2020-02" db="EMBL/GenBank/DDBJ databases">
        <authorList>
            <person name="Dziuba M."/>
            <person name="Kuznetsov B."/>
            <person name="Mardanov A."/>
            <person name="Ravin N."/>
            <person name="Grouzdev D."/>
        </authorList>
    </citation>
    <scope>NUCLEOTIDE SEQUENCE [LARGE SCALE GENOMIC DNA]</scope>
    <source>
        <strain evidence="4 5">SpK</strain>
    </source>
</reference>
<keyword evidence="1 2" id="KW-0597">Phosphoprotein</keyword>
<dbReference type="Gene3D" id="3.40.50.2300">
    <property type="match status" value="1"/>
</dbReference>
<dbReference type="Pfam" id="PF00072">
    <property type="entry name" value="Response_reg"/>
    <property type="match status" value="1"/>
</dbReference>